<gene>
    <name evidence="4" type="ORF">PHJA_001230500</name>
</gene>
<dbReference type="Pfam" id="PF00240">
    <property type="entry name" value="ubiquitin"/>
    <property type="match status" value="2"/>
</dbReference>
<dbReference type="AlphaFoldDB" id="A0A830BVS9"/>
<feature type="domain" description="Ubiquitin-like" evidence="3">
    <location>
        <begin position="1"/>
        <end position="46"/>
    </location>
</feature>
<evidence type="ECO:0000256" key="1">
    <source>
        <dbReference type="ARBA" id="ARBA00022499"/>
    </source>
</evidence>
<evidence type="ECO:0000259" key="3">
    <source>
        <dbReference type="PROSITE" id="PS50053"/>
    </source>
</evidence>
<name>A0A830BVS9_9LAMI</name>
<dbReference type="SMART" id="SM00213">
    <property type="entry name" value="UBQ"/>
    <property type="match status" value="2"/>
</dbReference>
<organism evidence="4 5">
    <name type="scientific">Phtheirospermum japonicum</name>
    <dbReference type="NCBI Taxonomy" id="374723"/>
    <lineage>
        <taxon>Eukaryota</taxon>
        <taxon>Viridiplantae</taxon>
        <taxon>Streptophyta</taxon>
        <taxon>Embryophyta</taxon>
        <taxon>Tracheophyta</taxon>
        <taxon>Spermatophyta</taxon>
        <taxon>Magnoliopsida</taxon>
        <taxon>eudicotyledons</taxon>
        <taxon>Gunneridae</taxon>
        <taxon>Pentapetalae</taxon>
        <taxon>asterids</taxon>
        <taxon>lamiids</taxon>
        <taxon>Lamiales</taxon>
        <taxon>Orobanchaceae</taxon>
        <taxon>Orobanchaceae incertae sedis</taxon>
        <taxon>Phtheirospermum</taxon>
    </lineage>
</organism>
<proteinExistence type="predicted"/>
<evidence type="ECO:0000256" key="2">
    <source>
        <dbReference type="ARBA" id="ARBA00022843"/>
    </source>
</evidence>
<dbReference type="PROSITE" id="PS50053">
    <property type="entry name" value="UBIQUITIN_2"/>
    <property type="match status" value="2"/>
</dbReference>
<dbReference type="EMBL" id="BMAC01000228">
    <property type="protein sequence ID" value="GFP90866.1"/>
    <property type="molecule type" value="Genomic_DNA"/>
</dbReference>
<dbReference type="Gene3D" id="3.10.20.90">
    <property type="entry name" value="Phosphatidylinositol 3-kinase Catalytic Subunit, Chain A, domain 1"/>
    <property type="match status" value="2"/>
</dbReference>
<dbReference type="GO" id="GO:0003729">
    <property type="term" value="F:mRNA binding"/>
    <property type="evidence" value="ECO:0007669"/>
    <property type="project" value="UniProtKB-ARBA"/>
</dbReference>
<evidence type="ECO:0000313" key="4">
    <source>
        <dbReference type="EMBL" id="GFP90866.1"/>
    </source>
</evidence>
<sequence>QDKEGIPPDQQRLIFAGKQLEDGRTLADYNIQKESTLHLVLRLRGGTMIKVKTLTGKEIEIDIEPTDTIDRIKERVEEKEGIPPVQQRLIYAGKQLGGDKTAKRLQH</sequence>
<comment type="caution">
    <text evidence="4">The sequence shown here is derived from an EMBL/GenBank/DDBJ whole genome shotgun (WGS) entry which is preliminary data.</text>
</comment>
<accession>A0A830BVS9</accession>
<dbReference type="PRINTS" id="PR00348">
    <property type="entry name" value="UBIQUITIN"/>
</dbReference>
<keyword evidence="5" id="KW-1185">Reference proteome</keyword>
<dbReference type="InterPro" id="IPR050158">
    <property type="entry name" value="Ubiquitin_ubiquitin-like"/>
</dbReference>
<dbReference type="FunFam" id="3.10.20.90:FF:000428">
    <property type="entry name" value="Polyubiquitin-C"/>
    <property type="match status" value="1"/>
</dbReference>
<dbReference type="PANTHER" id="PTHR10666">
    <property type="entry name" value="UBIQUITIN"/>
    <property type="match status" value="1"/>
</dbReference>
<feature type="non-terminal residue" evidence="4">
    <location>
        <position position="107"/>
    </location>
</feature>
<dbReference type="OrthoDB" id="1886586at2759"/>
<dbReference type="Proteomes" id="UP000653305">
    <property type="component" value="Unassembled WGS sequence"/>
</dbReference>
<feature type="domain" description="Ubiquitin-like" evidence="3">
    <location>
        <begin position="47"/>
        <end position="107"/>
    </location>
</feature>
<reference evidence="4" key="1">
    <citation type="submission" date="2020-07" db="EMBL/GenBank/DDBJ databases">
        <title>Ethylene signaling mediates host invasion by parasitic plants.</title>
        <authorList>
            <person name="Yoshida S."/>
        </authorList>
    </citation>
    <scope>NUCLEOTIDE SEQUENCE</scope>
    <source>
        <strain evidence="4">Okayama</strain>
    </source>
</reference>
<dbReference type="InterPro" id="IPR000626">
    <property type="entry name" value="Ubiquitin-like_dom"/>
</dbReference>
<keyword evidence="2" id="KW-0832">Ubl conjugation</keyword>
<dbReference type="InterPro" id="IPR019956">
    <property type="entry name" value="Ubiquitin_dom"/>
</dbReference>
<evidence type="ECO:0000313" key="5">
    <source>
        <dbReference type="Proteomes" id="UP000653305"/>
    </source>
</evidence>
<keyword evidence="1" id="KW-1017">Isopeptide bond</keyword>
<dbReference type="InterPro" id="IPR029071">
    <property type="entry name" value="Ubiquitin-like_domsf"/>
</dbReference>
<dbReference type="SUPFAM" id="SSF54236">
    <property type="entry name" value="Ubiquitin-like"/>
    <property type="match status" value="2"/>
</dbReference>
<protein>
    <submittedName>
        <fullName evidence="4">Ubiquitin-nedd8-like protein rub1</fullName>
    </submittedName>
</protein>